<feature type="domain" description="DUF7882" evidence="2">
    <location>
        <begin position="1"/>
        <end position="97"/>
    </location>
</feature>
<dbReference type="InterPro" id="IPR057204">
    <property type="entry name" value="DUF7882"/>
</dbReference>
<organism evidence="3 4">
    <name type="scientific">Cryobacterium glucosi</name>
    <dbReference type="NCBI Taxonomy" id="1259175"/>
    <lineage>
        <taxon>Bacteria</taxon>
        <taxon>Bacillati</taxon>
        <taxon>Actinomycetota</taxon>
        <taxon>Actinomycetes</taxon>
        <taxon>Micrococcales</taxon>
        <taxon>Microbacteriaceae</taxon>
        <taxon>Cryobacterium</taxon>
    </lineage>
</organism>
<accession>A0ABY2IPI6</accession>
<name>A0ABY2IPI6_9MICO</name>
<evidence type="ECO:0000256" key="1">
    <source>
        <dbReference type="SAM" id="MobiDB-lite"/>
    </source>
</evidence>
<sequence>MGKFIYGTPAMSVEIDDRTLAHLKVVIIAKLRRGESFTFSWEKSPESGSGRSSIWLNPAVPLQFEFAGSQEPHLNRAWLEQLVGLSNTPAGLRIVAEPAAPAAPGDAESRQLHQRNSHPRP</sequence>
<dbReference type="EMBL" id="SOFS01000015">
    <property type="protein sequence ID" value="TFC21837.1"/>
    <property type="molecule type" value="Genomic_DNA"/>
</dbReference>
<evidence type="ECO:0000313" key="3">
    <source>
        <dbReference type="EMBL" id="TFC21837.1"/>
    </source>
</evidence>
<dbReference type="GO" id="GO:0016874">
    <property type="term" value="F:ligase activity"/>
    <property type="evidence" value="ECO:0007669"/>
    <property type="project" value="UniProtKB-KW"/>
</dbReference>
<gene>
    <name evidence="3" type="ORF">E3O46_06405</name>
</gene>
<comment type="caution">
    <text evidence="3">The sequence shown here is derived from an EMBL/GenBank/DDBJ whole genome shotgun (WGS) entry which is preliminary data.</text>
</comment>
<keyword evidence="3" id="KW-0436">Ligase</keyword>
<evidence type="ECO:0000313" key="4">
    <source>
        <dbReference type="Proteomes" id="UP000297604"/>
    </source>
</evidence>
<keyword evidence="4" id="KW-1185">Reference proteome</keyword>
<feature type="region of interest" description="Disordered" evidence="1">
    <location>
        <begin position="97"/>
        <end position="121"/>
    </location>
</feature>
<protein>
    <submittedName>
        <fullName evidence="3">ATP-dependent DNA ligase</fullName>
    </submittedName>
</protein>
<dbReference type="Proteomes" id="UP000297604">
    <property type="component" value="Unassembled WGS sequence"/>
</dbReference>
<evidence type="ECO:0000259" key="2">
    <source>
        <dbReference type="Pfam" id="PF25355"/>
    </source>
</evidence>
<reference evidence="3 4" key="1">
    <citation type="submission" date="2019-03" db="EMBL/GenBank/DDBJ databases">
        <title>Genomics of glacier-inhabiting Cryobacterium strains.</title>
        <authorList>
            <person name="Liu Q."/>
            <person name="Xin Y.-H."/>
        </authorList>
    </citation>
    <scope>NUCLEOTIDE SEQUENCE [LARGE SCALE GENOMIC DNA]</scope>
    <source>
        <strain evidence="3 4">MDB1-5</strain>
    </source>
</reference>
<dbReference type="RefSeq" id="WP_134561376.1">
    <property type="nucleotide sequence ID" value="NZ_SOFS01000015.1"/>
</dbReference>
<feature type="compositionally biased region" description="Basic residues" evidence="1">
    <location>
        <begin position="112"/>
        <end position="121"/>
    </location>
</feature>
<proteinExistence type="predicted"/>
<dbReference type="Pfam" id="PF25355">
    <property type="entry name" value="DUF7882"/>
    <property type="match status" value="1"/>
</dbReference>